<gene>
    <name evidence="9" type="ORF">Egran_04824</name>
</gene>
<evidence type="ECO:0000256" key="4">
    <source>
        <dbReference type="ARBA" id="ARBA00023015"/>
    </source>
</evidence>
<dbReference type="AlphaFoldDB" id="A0A232LTD3"/>
<feature type="compositionally biased region" description="Polar residues" evidence="8">
    <location>
        <begin position="10"/>
        <end position="25"/>
    </location>
</feature>
<comment type="caution">
    <text evidence="9">The sequence shown here is derived from an EMBL/GenBank/DDBJ whole genome shotgun (WGS) entry which is preliminary data.</text>
</comment>
<comment type="function">
    <text evidence="7">Component of the NuA4 histone acetyltransferase complex which is involved in transcriptional activation of selected genes principally by acetylation of nucleosomal histone H4 and H2A. The NuA4 complex is also involved in DNA repair.</text>
</comment>
<feature type="compositionally biased region" description="Basic residues" evidence="8">
    <location>
        <begin position="248"/>
        <end position="258"/>
    </location>
</feature>
<dbReference type="OrthoDB" id="5595141at2759"/>
<dbReference type="GO" id="GO:0005634">
    <property type="term" value="C:nucleus"/>
    <property type="evidence" value="ECO:0007669"/>
    <property type="project" value="UniProtKB-SubCell"/>
</dbReference>
<dbReference type="Pfam" id="PF07904">
    <property type="entry name" value="Eaf7"/>
    <property type="match status" value="1"/>
</dbReference>
<keyword evidence="10" id="KW-1185">Reference proteome</keyword>
<keyword evidence="3" id="KW-0156">Chromatin regulator</keyword>
<keyword evidence="4" id="KW-0805">Transcription regulation</keyword>
<feature type="compositionally biased region" description="Acidic residues" evidence="8">
    <location>
        <begin position="208"/>
        <end position="225"/>
    </location>
</feature>
<feature type="region of interest" description="Disordered" evidence="8">
    <location>
        <begin position="1"/>
        <end position="38"/>
    </location>
</feature>
<sequence length="271" mass="30363">MPPKKKQKLSTRATDNAKPSTSTLESGGKPDTDYDLISDPWTDEQETSLLKGLVRWKPVGMHKHFRMLAISEYMKSQGYAPANEEHTRIPGIWKKLGKLYNLPALDERASYTLSALTLVTILTRRREDEYGELMFSRRLENRSVSLVASESRRGSAAADADEFRPSPGPSRGRRANRARQTIRRTRATRLQAEIEPPKKSTSDRVSVTDEDEEMEDVAADEDDGTDAGNQNSEGEDEPEVSSPTAKSTRTRTKQKGKARVATGTRRGGRRR</sequence>
<name>A0A232LTD3_9EURO</name>
<feature type="compositionally biased region" description="Basic residues" evidence="8">
    <location>
        <begin position="171"/>
        <end position="187"/>
    </location>
</feature>
<dbReference type="GO" id="GO:0006325">
    <property type="term" value="P:chromatin organization"/>
    <property type="evidence" value="ECO:0007669"/>
    <property type="project" value="UniProtKB-KW"/>
</dbReference>
<evidence type="ECO:0008006" key="11">
    <source>
        <dbReference type="Google" id="ProtNLM"/>
    </source>
</evidence>
<accession>A0A232LTD3</accession>
<dbReference type="PANTHER" id="PTHR13581:SF5">
    <property type="entry name" value="MRG_MORF4L-BINDING PROTEIN"/>
    <property type="match status" value="1"/>
</dbReference>
<evidence type="ECO:0000256" key="2">
    <source>
        <dbReference type="ARBA" id="ARBA00007117"/>
    </source>
</evidence>
<evidence type="ECO:0000256" key="3">
    <source>
        <dbReference type="ARBA" id="ARBA00022853"/>
    </source>
</evidence>
<protein>
    <recommendedName>
        <fullName evidence="11">MRG-binding protein</fullName>
    </recommendedName>
</protein>
<keyword evidence="6" id="KW-0539">Nucleus</keyword>
<keyword evidence="5" id="KW-0804">Transcription</keyword>
<evidence type="ECO:0000256" key="5">
    <source>
        <dbReference type="ARBA" id="ARBA00023163"/>
    </source>
</evidence>
<dbReference type="Proteomes" id="UP000243515">
    <property type="component" value="Unassembled WGS sequence"/>
</dbReference>
<dbReference type="InterPro" id="IPR012423">
    <property type="entry name" value="Eaf7/MRGBP"/>
</dbReference>
<dbReference type="EMBL" id="NPHW01004877">
    <property type="protein sequence ID" value="OXV07415.1"/>
    <property type="molecule type" value="Genomic_DNA"/>
</dbReference>
<comment type="similarity">
    <text evidence="2">Belongs to the EAF7 family.</text>
</comment>
<reference evidence="9 10" key="1">
    <citation type="journal article" date="2015" name="Environ. Microbiol.">
        <title>Metagenome sequence of Elaphomyces granulatus from sporocarp tissue reveals Ascomycota ectomycorrhizal fingerprints of genome expansion and a Proteobacteria-rich microbiome.</title>
        <authorList>
            <person name="Quandt C.A."/>
            <person name="Kohler A."/>
            <person name="Hesse C.N."/>
            <person name="Sharpton T.J."/>
            <person name="Martin F."/>
            <person name="Spatafora J.W."/>
        </authorList>
    </citation>
    <scope>NUCLEOTIDE SEQUENCE [LARGE SCALE GENOMIC DNA]</scope>
    <source>
        <strain evidence="9 10">OSC145934</strain>
    </source>
</reference>
<dbReference type="GO" id="GO:0006357">
    <property type="term" value="P:regulation of transcription by RNA polymerase II"/>
    <property type="evidence" value="ECO:0007669"/>
    <property type="project" value="TreeGrafter"/>
</dbReference>
<dbReference type="PANTHER" id="PTHR13581">
    <property type="entry name" value="MRG-BINDING PROTEIN"/>
    <property type="match status" value="1"/>
</dbReference>
<evidence type="ECO:0000313" key="10">
    <source>
        <dbReference type="Proteomes" id="UP000243515"/>
    </source>
</evidence>
<evidence type="ECO:0000256" key="7">
    <source>
        <dbReference type="ARBA" id="ARBA00025178"/>
    </source>
</evidence>
<dbReference type="GO" id="GO:0035267">
    <property type="term" value="C:NuA4 histone acetyltransferase complex"/>
    <property type="evidence" value="ECO:0007669"/>
    <property type="project" value="TreeGrafter"/>
</dbReference>
<evidence type="ECO:0000256" key="6">
    <source>
        <dbReference type="ARBA" id="ARBA00023242"/>
    </source>
</evidence>
<evidence type="ECO:0000313" key="9">
    <source>
        <dbReference type="EMBL" id="OXV07415.1"/>
    </source>
</evidence>
<feature type="region of interest" description="Disordered" evidence="8">
    <location>
        <begin position="145"/>
        <end position="271"/>
    </location>
</feature>
<comment type="subcellular location">
    <subcellularLocation>
        <location evidence="1">Nucleus</location>
    </subcellularLocation>
</comment>
<evidence type="ECO:0000256" key="1">
    <source>
        <dbReference type="ARBA" id="ARBA00004123"/>
    </source>
</evidence>
<evidence type="ECO:0000256" key="8">
    <source>
        <dbReference type="SAM" id="MobiDB-lite"/>
    </source>
</evidence>
<organism evidence="9 10">
    <name type="scientific">Elaphomyces granulatus</name>
    <dbReference type="NCBI Taxonomy" id="519963"/>
    <lineage>
        <taxon>Eukaryota</taxon>
        <taxon>Fungi</taxon>
        <taxon>Dikarya</taxon>
        <taxon>Ascomycota</taxon>
        <taxon>Pezizomycotina</taxon>
        <taxon>Eurotiomycetes</taxon>
        <taxon>Eurotiomycetidae</taxon>
        <taxon>Eurotiales</taxon>
        <taxon>Elaphomycetaceae</taxon>
        <taxon>Elaphomyces</taxon>
    </lineage>
</organism>
<proteinExistence type="inferred from homology"/>